<organism evidence="2 3">
    <name type="scientific">Roseomonas haemaphysalidis</name>
    <dbReference type="NCBI Taxonomy" id="2768162"/>
    <lineage>
        <taxon>Bacteria</taxon>
        <taxon>Pseudomonadati</taxon>
        <taxon>Pseudomonadota</taxon>
        <taxon>Alphaproteobacteria</taxon>
        <taxon>Acetobacterales</taxon>
        <taxon>Roseomonadaceae</taxon>
        <taxon>Roseomonas</taxon>
    </lineage>
</organism>
<reference evidence="2 3" key="1">
    <citation type="submission" date="2020-09" db="EMBL/GenBank/DDBJ databases">
        <title>Roseomonas.</title>
        <authorList>
            <person name="Zhu W."/>
        </authorList>
    </citation>
    <scope>NUCLEOTIDE SEQUENCE [LARGE SCALE GENOMIC DNA]</scope>
    <source>
        <strain evidence="2 3">573</strain>
    </source>
</reference>
<dbReference type="EMBL" id="JACTNG010000023">
    <property type="protein sequence ID" value="MBO1081840.1"/>
    <property type="molecule type" value="Genomic_DNA"/>
</dbReference>
<keyword evidence="1" id="KW-1133">Transmembrane helix</keyword>
<dbReference type="Proteomes" id="UP001518989">
    <property type="component" value="Unassembled WGS sequence"/>
</dbReference>
<sequence>MIRAPVPYVDPTIRPGALRRSLAYVRTGSLPPLPVMPINLDAAVSLTFSSALCLATGYLLGSSIVP</sequence>
<proteinExistence type="predicted"/>
<evidence type="ECO:0000313" key="2">
    <source>
        <dbReference type="EMBL" id="MBO1081840.1"/>
    </source>
</evidence>
<keyword evidence="1" id="KW-0472">Membrane</keyword>
<keyword evidence="1" id="KW-0812">Transmembrane</keyword>
<protein>
    <submittedName>
        <fullName evidence="2">Uncharacterized protein</fullName>
    </submittedName>
</protein>
<evidence type="ECO:0000313" key="3">
    <source>
        <dbReference type="Proteomes" id="UP001518989"/>
    </source>
</evidence>
<feature type="transmembrane region" description="Helical" evidence="1">
    <location>
        <begin position="42"/>
        <end position="61"/>
    </location>
</feature>
<keyword evidence="3" id="KW-1185">Reference proteome</keyword>
<gene>
    <name evidence="2" type="ORF">IAI61_22695</name>
</gene>
<evidence type="ECO:0000256" key="1">
    <source>
        <dbReference type="SAM" id="Phobius"/>
    </source>
</evidence>
<comment type="caution">
    <text evidence="2">The sequence shown here is derived from an EMBL/GenBank/DDBJ whole genome shotgun (WGS) entry which is preliminary data.</text>
</comment>
<accession>A0ABS3KWI1</accession>
<name>A0ABS3KWI1_9PROT</name>
<dbReference type="RefSeq" id="WP_207420027.1">
    <property type="nucleotide sequence ID" value="NZ_CP061184.1"/>
</dbReference>